<protein>
    <submittedName>
        <fullName evidence="2">Uncharacterized protein</fullName>
    </submittedName>
</protein>
<accession>A0A290Z9C3</accession>
<keyword evidence="3" id="KW-1185">Reference proteome</keyword>
<feature type="transmembrane region" description="Helical" evidence="1">
    <location>
        <begin position="28"/>
        <end position="50"/>
    </location>
</feature>
<organism evidence="2 3">
    <name type="scientific">Actinosynnema pretiosum</name>
    <dbReference type="NCBI Taxonomy" id="42197"/>
    <lineage>
        <taxon>Bacteria</taxon>
        <taxon>Bacillati</taxon>
        <taxon>Actinomycetota</taxon>
        <taxon>Actinomycetes</taxon>
        <taxon>Pseudonocardiales</taxon>
        <taxon>Pseudonocardiaceae</taxon>
        <taxon>Actinosynnema</taxon>
    </lineage>
</organism>
<name>A0A290Z9C3_9PSEU</name>
<dbReference type="AlphaFoldDB" id="A0A290Z9C3"/>
<dbReference type="Proteomes" id="UP000218505">
    <property type="component" value="Chromosome"/>
</dbReference>
<sequence>MELPRSRPAKDRPGAAAWFGPLALGLALISWLFPLGALWTAGVALALAVLSMATDRAYRLDWTAVAGCSLGVAQFAFTALLLVVELSPA</sequence>
<keyword evidence="1" id="KW-0812">Transmembrane</keyword>
<dbReference type="EMBL" id="CP023445">
    <property type="protein sequence ID" value="ATE55584.1"/>
    <property type="molecule type" value="Genomic_DNA"/>
</dbReference>
<keyword evidence="1" id="KW-1133">Transmembrane helix</keyword>
<keyword evidence="1" id="KW-0472">Membrane</keyword>
<gene>
    <name evidence="2" type="ORF">CNX65_21720</name>
</gene>
<dbReference type="RefSeq" id="WP_096495415.1">
    <property type="nucleotide sequence ID" value="NZ_CP023445.1"/>
</dbReference>
<reference evidence="2" key="1">
    <citation type="submission" date="2017-09" db="EMBL/GenBank/DDBJ databases">
        <title>Complete Genome Sequence of ansamitocin-producing Bacterium Actinosynnema pretiosum X47.</title>
        <authorList>
            <person name="Cao G."/>
            <person name="Zong G."/>
            <person name="Zhong C."/>
            <person name="Fu J."/>
        </authorList>
    </citation>
    <scope>NUCLEOTIDE SEQUENCE [LARGE SCALE GENOMIC DNA]</scope>
    <source>
        <strain evidence="2">X47</strain>
    </source>
</reference>
<dbReference type="KEGG" id="apre:CNX65_21720"/>
<evidence type="ECO:0000313" key="2">
    <source>
        <dbReference type="EMBL" id="ATE55584.1"/>
    </source>
</evidence>
<proteinExistence type="predicted"/>
<evidence type="ECO:0000313" key="3">
    <source>
        <dbReference type="Proteomes" id="UP000218505"/>
    </source>
</evidence>
<evidence type="ECO:0000256" key="1">
    <source>
        <dbReference type="SAM" id="Phobius"/>
    </source>
</evidence>
<feature type="transmembrane region" description="Helical" evidence="1">
    <location>
        <begin position="62"/>
        <end position="84"/>
    </location>
</feature>